<keyword evidence="3 5" id="KW-0949">S-adenosyl-L-methionine</keyword>
<dbReference type="SUPFAM" id="SSF75217">
    <property type="entry name" value="alpha/beta knot"/>
    <property type="match status" value="1"/>
</dbReference>
<dbReference type="InterPro" id="IPR003742">
    <property type="entry name" value="RlmH-like"/>
</dbReference>
<feature type="binding site" evidence="5">
    <location>
        <position position="73"/>
    </location>
    <ligand>
        <name>S-adenosyl-L-methionine</name>
        <dbReference type="ChEBI" id="CHEBI:59789"/>
    </ligand>
</feature>
<dbReference type="CDD" id="cd18081">
    <property type="entry name" value="RlmH-like"/>
    <property type="match status" value="1"/>
</dbReference>
<dbReference type="PIRSF" id="PIRSF004505">
    <property type="entry name" value="MT_bac"/>
    <property type="match status" value="1"/>
</dbReference>
<sequence>MKVTLLLVGKTTGRLFSEGIDDYVRRVNHYVPFGVKVIPELKNAKSLSEQQQKEKEGELILKNIEDRSYVVLLDERGKELRSVEFASWLGNKQQTQRHVVFVVGGPYGFSPAVYGRADDRISLSRMTLSHQMVRLMFVEQLYRACTIMRGEPYHHE</sequence>
<dbReference type="RefSeq" id="WP_021948346.1">
    <property type="nucleotide sequence ID" value="NZ_JACJJG010000004.1"/>
</dbReference>
<keyword evidence="5" id="KW-0963">Cytoplasm</keyword>
<protein>
    <recommendedName>
        <fullName evidence="5">Ribosomal RNA large subunit methyltransferase H</fullName>
        <ecNumber evidence="5">2.1.1.177</ecNumber>
    </recommendedName>
    <alternativeName>
        <fullName evidence="5">23S rRNA (pseudouridine1915-N3)-methyltransferase</fullName>
    </alternativeName>
    <alternativeName>
        <fullName evidence="5">23S rRNA m3Psi1915 methyltransferase</fullName>
    </alternativeName>
    <alternativeName>
        <fullName evidence="5">rRNA (pseudouridine-N3-)-methyltransferase RlmH</fullName>
    </alternativeName>
</protein>
<name>A0A938WRA9_9BACT</name>
<evidence type="ECO:0000256" key="4">
    <source>
        <dbReference type="ARBA" id="ARBA00038303"/>
    </source>
</evidence>
<evidence type="ECO:0000313" key="7">
    <source>
        <dbReference type="Proteomes" id="UP000706891"/>
    </source>
</evidence>
<dbReference type="PANTHER" id="PTHR33603:SF1">
    <property type="entry name" value="RIBOSOMAL RNA LARGE SUBUNIT METHYLTRANSFERASE H"/>
    <property type="match status" value="1"/>
</dbReference>
<dbReference type="GO" id="GO:0005737">
    <property type="term" value="C:cytoplasm"/>
    <property type="evidence" value="ECO:0007669"/>
    <property type="project" value="UniProtKB-SubCell"/>
</dbReference>
<keyword evidence="5" id="KW-0698">rRNA processing</keyword>
<dbReference type="EMBL" id="JACJJG010000004">
    <property type="protein sequence ID" value="MBM6672680.1"/>
    <property type="molecule type" value="Genomic_DNA"/>
</dbReference>
<evidence type="ECO:0000313" key="6">
    <source>
        <dbReference type="EMBL" id="MBM6672680.1"/>
    </source>
</evidence>
<comment type="function">
    <text evidence="5">Specifically methylates the pseudouridine at position 1915 (m3Psi1915) in 23S rRNA.</text>
</comment>
<dbReference type="AlphaFoldDB" id="A0A938WRA9"/>
<reference evidence="6" key="2">
    <citation type="journal article" date="2021" name="Sci. Rep.">
        <title>The distribution of antibiotic resistance genes in chicken gut microbiota commensals.</title>
        <authorList>
            <person name="Juricova H."/>
            <person name="Matiasovicova J."/>
            <person name="Kubasova T."/>
            <person name="Cejkova D."/>
            <person name="Rychlik I."/>
        </authorList>
    </citation>
    <scope>NUCLEOTIDE SEQUENCE</scope>
    <source>
        <strain evidence="6">An824</strain>
    </source>
</reference>
<dbReference type="HAMAP" id="MF_00658">
    <property type="entry name" value="23SrRNA_methyltr_H"/>
    <property type="match status" value="1"/>
</dbReference>
<comment type="caution">
    <text evidence="6">The sequence shown here is derived from an EMBL/GenBank/DDBJ whole genome shotgun (WGS) entry which is preliminary data.</text>
</comment>
<evidence type="ECO:0000256" key="2">
    <source>
        <dbReference type="ARBA" id="ARBA00022679"/>
    </source>
</evidence>
<feature type="binding site" evidence="5">
    <location>
        <begin position="123"/>
        <end position="128"/>
    </location>
    <ligand>
        <name>S-adenosyl-L-methionine</name>
        <dbReference type="ChEBI" id="CHEBI:59789"/>
    </ligand>
</feature>
<dbReference type="InterPro" id="IPR029026">
    <property type="entry name" value="tRNA_m1G_MTases_N"/>
</dbReference>
<comment type="subcellular location">
    <subcellularLocation>
        <location evidence="5">Cytoplasm</location>
    </subcellularLocation>
</comment>
<dbReference type="EC" id="2.1.1.177" evidence="5"/>
<evidence type="ECO:0000256" key="3">
    <source>
        <dbReference type="ARBA" id="ARBA00022691"/>
    </source>
</evidence>
<dbReference type="Pfam" id="PF02590">
    <property type="entry name" value="SPOUT_MTase"/>
    <property type="match status" value="1"/>
</dbReference>
<dbReference type="Proteomes" id="UP000706891">
    <property type="component" value="Unassembled WGS sequence"/>
</dbReference>
<comment type="similarity">
    <text evidence="4 5">Belongs to the RNA methyltransferase RlmH family.</text>
</comment>
<keyword evidence="7" id="KW-1185">Reference proteome</keyword>
<reference evidence="6" key="1">
    <citation type="submission" date="2020-08" db="EMBL/GenBank/DDBJ databases">
        <authorList>
            <person name="Cejkova D."/>
            <person name="Kubasova T."/>
            <person name="Jahodarova E."/>
            <person name="Rychlik I."/>
        </authorList>
    </citation>
    <scope>NUCLEOTIDE SEQUENCE</scope>
    <source>
        <strain evidence="6">An824</strain>
    </source>
</reference>
<comment type="catalytic activity">
    <reaction evidence="5">
        <text>pseudouridine(1915) in 23S rRNA + S-adenosyl-L-methionine = N(3)-methylpseudouridine(1915) in 23S rRNA + S-adenosyl-L-homocysteine + H(+)</text>
        <dbReference type="Rhea" id="RHEA:42752"/>
        <dbReference type="Rhea" id="RHEA-COMP:10221"/>
        <dbReference type="Rhea" id="RHEA-COMP:10222"/>
        <dbReference type="ChEBI" id="CHEBI:15378"/>
        <dbReference type="ChEBI" id="CHEBI:57856"/>
        <dbReference type="ChEBI" id="CHEBI:59789"/>
        <dbReference type="ChEBI" id="CHEBI:65314"/>
        <dbReference type="ChEBI" id="CHEBI:74486"/>
        <dbReference type="EC" id="2.1.1.177"/>
    </reaction>
</comment>
<evidence type="ECO:0000256" key="5">
    <source>
        <dbReference type="HAMAP-Rule" id="MF_00658"/>
    </source>
</evidence>
<dbReference type="Gene3D" id="3.40.1280.10">
    <property type="match status" value="1"/>
</dbReference>
<dbReference type="InterPro" id="IPR029028">
    <property type="entry name" value="Alpha/beta_knot_MTases"/>
</dbReference>
<gene>
    <name evidence="5 6" type="primary">rlmH</name>
    <name evidence="6" type="ORF">H6A34_02125</name>
</gene>
<feature type="binding site" evidence="5">
    <location>
        <position position="104"/>
    </location>
    <ligand>
        <name>S-adenosyl-L-methionine</name>
        <dbReference type="ChEBI" id="CHEBI:59789"/>
    </ligand>
</feature>
<comment type="subunit">
    <text evidence="5">Homodimer.</text>
</comment>
<dbReference type="PANTHER" id="PTHR33603">
    <property type="entry name" value="METHYLTRANSFERASE"/>
    <property type="match status" value="1"/>
</dbReference>
<proteinExistence type="inferred from homology"/>
<dbReference type="GO" id="GO:0070038">
    <property type="term" value="F:rRNA (pseudouridine-N3-)-methyltransferase activity"/>
    <property type="evidence" value="ECO:0007669"/>
    <property type="project" value="UniProtKB-UniRule"/>
</dbReference>
<keyword evidence="2 5" id="KW-0808">Transferase</keyword>
<accession>A0A938WRA9</accession>
<organism evidence="6 7">
    <name type="scientific">Marseilla massiliensis</name>
    <dbReference type="NCBI Taxonomy" id="1841864"/>
    <lineage>
        <taxon>Bacteria</taxon>
        <taxon>Pseudomonadati</taxon>
        <taxon>Bacteroidota</taxon>
        <taxon>Bacteroidia</taxon>
        <taxon>Bacteroidales</taxon>
        <taxon>Prevotellaceae</taxon>
        <taxon>Marseilla</taxon>
    </lineage>
</organism>
<keyword evidence="1 5" id="KW-0489">Methyltransferase</keyword>
<evidence type="ECO:0000256" key="1">
    <source>
        <dbReference type="ARBA" id="ARBA00022603"/>
    </source>
</evidence>
<dbReference type="NCBIfam" id="NF000990">
    <property type="entry name" value="PRK00103.2-4"/>
    <property type="match status" value="1"/>
</dbReference>